<evidence type="ECO:0000313" key="3">
    <source>
        <dbReference type="Proteomes" id="UP001178507"/>
    </source>
</evidence>
<accession>A0AA36ID63</accession>
<evidence type="ECO:0000256" key="1">
    <source>
        <dbReference type="SAM" id="MobiDB-lite"/>
    </source>
</evidence>
<comment type="caution">
    <text evidence="2">The sequence shown here is derived from an EMBL/GenBank/DDBJ whole genome shotgun (WGS) entry which is preliminary data.</text>
</comment>
<reference evidence="2" key="1">
    <citation type="submission" date="2023-08" db="EMBL/GenBank/DDBJ databases">
        <authorList>
            <person name="Chen Y."/>
            <person name="Shah S."/>
            <person name="Dougan E. K."/>
            <person name="Thang M."/>
            <person name="Chan C."/>
        </authorList>
    </citation>
    <scope>NUCLEOTIDE SEQUENCE</scope>
</reference>
<keyword evidence="3" id="KW-1185">Reference proteome</keyword>
<dbReference type="AlphaFoldDB" id="A0AA36ID63"/>
<dbReference type="Proteomes" id="UP001178507">
    <property type="component" value="Unassembled WGS sequence"/>
</dbReference>
<dbReference type="EMBL" id="CAUJNA010001236">
    <property type="protein sequence ID" value="CAJ1385445.1"/>
    <property type="molecule type" value="Genomic_DNA"/>
</dbReference>
<gene>
    <name evidence="2" type="ORF">EVOR1521_LOCUS12051</name>
</gene>
<feature type="compositionally biased region" description="Basic and acidic residues" evidence="1">
    <location>
        <begin position="79"/>
        <end position="99"/>
    </location>
</feature>
<proteinExistence type="predicted"/>
<sequence>MGEELQELQAQVASLKARMDHMASKLSLLHFTSDFCDKLESESQLQLMRLKLSTSSAEPTLATAQVLNGLAEMVMRLQNEFRPREDRPNSSARTYDRSHWPPSPDSPSEYVPNQDHLQSTLEFGGMALGAGTWANAYRRSTGQRREALRLLCTLGIITEKELSDDLTVISSDHVEECVEIALEMLQRWPARDGLPPVFEAKEFFKSRLEAMFNEKALSPM</sequence>
<protein>
    <submittedName>
        <fullName evidence="2">Uncharacterized protein</fullName>
    </submittedName>
</protein>
<evidence type="ECO:0000313" key="2">
    <source>
        <dbReference type="EMBL" id="CAJ1385445.1"/>
    </source>
</evidence>
<organism evidence="2 3">
    <name type="scientific">Effrenium voratum</name>
    <dbReference type="NCBI Taxonomy" id="2562239"/>
    <lineage>
        <taxon>Eukaryota</taxon>
        <taxon>Sar</taxon>
        <taxon>Alveolata</taxon>
        <taxon>Dinophyceae</taxon>
        <taxon>Suessiales</taxon>
        <taxon>Symbiodiniaceae</taxon>
        <taxon>Effrenium</taxon>
    </lineage>
</organism>
<name>A0AA36ID63_9DINO</name>
<feature type="region of interest" description="Disordered" evidence="1">
    <location>
        <begin position="79"/>
        <end position="112"/>
    </location>
</feature>